<dbReference type="SUPFAM" id="SSF88659">
    <property type="entry name" value="Sigma3 and sigma4 domains of RNA polymerase sigma factors"/>
    <property type="match status" value="1"/>
</dbReference>
<dbReference type="PANTHER" id="PTHR43133:SF46">
    <property type="entry name" value="RNA POLYMERASE SIGMA-70 FACTOR ECF SUBFAMILY"/>
    <property type="match status" value="1"/>
</dbReference>
<dbReference type="NCBIfam" id="TIGR02985">
    <property type="entry name" value="Sig70_bacteroi1"/>
    <property type="match status" value="1"/>
</dbReference>
<evidence type="ECO:0000313" key="7">
    <source>
        <dbReference type="EMBL" id="THH41553.1"/>
    </source>
</evidence>
<dbReference type="Pfam" id="PF04542">
    <property type="entry name" value="Sigma70_r2"/>
    <property type="match status" value="1"/>
</dbReference>
<feature type="domain" description="RNA polymerase sigma factor 70 region 4 type 2" evidence="6">
    <location>
        <begin position="125"/>
        <end position="177"/>
    </location>
</feature>
<dbReference type="InterPro" id="IPR039425">
    <property type="entry name" value="RNA_pol_sigma-70-like"/>
</dbReference>
<dbReference type="Gene3D" id="1.10.1740.10">
    <property type="match status" value="1"/>
</dbReference>
<dbReference type="InterPro" id="IPR007627">
    <property type="entry name" value="RNA_pol_sigma70_r2"/>
</dbReference>
<evidence type="ECO:0000313" key="8">
    <source>
        <dbReference type="Proteomes" id="UP000308528"/>
    </source>
</evidence>
<dbReference type="PANTHER" id="PTHR43133">
    <property type="entry name" value="RNA POLYMERASE ECF-TYPE SIGMA FACTO"/>
    <property type="match status" value="1"/>
</dbReference>
<dbReference type="InterPro" id="IPR014284">
    <property type="entry name" value="RNA_pol_sigma-70_dom"/>
</dbReference>
<dbReference type="OrthoDB" id="665981at2"/>
<dbReference type="InterPro" id="IPR013325">
    <property type="entry name" value="RNA_pol_sigma_r2"/>
</dbReference>
<dbReference type="Gene3D" id="1.10.10.10">
    <property type="entry name" value="Winged helix-like DNA-binding domain superfamily/Winged helix DNA-binding domain"/>
    <property type="match status" value="1"/>
</dbReference>
<proteinExistence type="inferred from homology"/>
<dbReference type="AlphaFoldDB" id="A0A4V6S269"/>
<keyword evidence="3" id="KW-0731">Sigma factor</keyword>
<evidence type="ECO:0000256" key="1">
    <source>
        <dbReference type="ARBA" id="ARBA00010641"/>
    </source>
</evidence>
<dbReference type="InterPro" id="IPR013324">
    <property type="entry name" value="RNA_pol_sigma_r3/r4-like"/>
</dbReference>
<dbReference type="EMBL" id="SRSF01000001">
    <property type="protein sequence ID" value="THH41553.1"/>
    <property type="molecule type" value="Genomic_DNA"/>
</dbReference>
<evidence type="ECO:0000256" key="4">
    <source>
        <dbReference type="ARBA" id="ARBA00023163"/>
    </source>
</evidence>
<dbReference type="GO" id="GO:0006352">
    <property type="term" value="P:DNA-templated transcription initiation"/>
    <property type="evidence" value="ECO:0007669"/>
    <property type="project" value="InterPro"/>
</dbReference>
<dbReference type="CDD" id="cd06171">
    <property type="entry name" value="Sigma70_r4"/>
    <property type="match status" value="1"/>
</dbReference>
<dbReference type="InterPro" id="IPR013249">
    <property type="entry name" value="RNA_pol_sigma70_r4_t2"/>
</dbReference>
<dbReference type="Pfam" id="PF08281">
    <property type="entry name" value="Sigma70_r4_2"/>
    <property type="match status" value="1"/>
</dbReference>
<feature type="domain" description="RNA polymerase sigma-70 region 2" evidence="5">
    <location>
        <begin position="27"/>
        <end position="95"/>
    </location>
</feature>
<evidence type="ECO:0000259" key="6">
    <source>
        <dbReference type="Pfam" id="PF08281"/>
    </source>
</evidence>
<dbReference type="InterPro" id="IPR014327">
    <property type="entry name" value="RNA_pol_sigma70_bacteroid"/>
</dbReference>
<dbReference type="RefSeq" id="WP_136456396.1">
    <property type="nucleotide sequence ID" value="NZ_SRSF01000001.1"/>
</dbReference>
<sequence>MATTTPATDTELFDALRGGKSAALDELFRRYYVDLCRTAVRFVMDETTAEDIVQEVFTGLWTKRAKLPSDTQAVGPYLRRAVRNRSLNYLRDRKRIPVDDGEMPDITADAAQEPGMGMERAETQQRITRAIDRLPERCRLVFVMSKVENMSNREIAEGLDISVKTVENQMTRAYKFLREWLALLLPFIFCCLCLI</sequence>
<comment type="caution">
    <text evidence="7">The sequence shown here is derived from an EMBL/GenBank/DDBJ whole genome shotgun (WGS) entry which is preliminary data.</text>
</comment>
<evidence type="ECO:0000259" key="5">
    <source>
        <dbReference type="Pfam" id="PF04542"/>
    </source>
</evidence>
<dbReference type="GO" id="GO:0003677">
    <property type="term" value="F:DNA binding"/>
    <property type="evidence" value="ECO:0007669"/>
    <property type="project" value="InterPro"/>
</dbReference>
<reference evidence="7 8" key="1">
    <citation type="submission" date="2019-04" db="EMBL/GenBank/DDBJ databases">
        <title>Lewinella litorea sp. nov., isolated from a marine sand.</title>
        <authorList>
            <person name="Yoon J.-H."/>
        </authorList>
    </citation>
    <scope>NUCLEOTIDE SEQUENCE [LARGE SCALE GENOMIC DNA]</scope>
    <source>
        <strain evidence="7 8">HSMS-39</strain>
    </source>
</reference>
<dbReference type="NCBIfam" id="TIGR02937">
    <property type="entry name" value="sigma70-ECF"/>
    <property type="match status" value="1"/>
</dbReference>
<keyword evidence="8" id="KW-1185">Reference proteome</keyword>
<gene>
    <name evidence="7" type="ORF">E4021_02870</name>
</gene>
<dbReference type="SUPFAM" id="SSF88946">
    <property type="entry name" value="Sigma2 domain of RNA polymerase sigma factors"/>
    <property type="match status" value="1"/>
</dbReference>
<dbReference type="Proteomes" id="UP000308528">
    <property type="component" value="Unassembled WGS sequence"/>
</dbReference>
<dbReference type="GO" id="GO:0016987">
    <property type="term" value="F:sigma factor activity"/>
    <property type="evidence" value="ECO:0007669"/>
    <property type="project" value="UniProtKB-KW"/>
</dbReference>
<evidence type="ECO:0000256" key="2">
    <source>
        <dbReference type="ARBA" id="ARBA00023015"/>
    </source>
</evidence>
<comment type="similarity">
    <text evidence="1">Belongs to the sigma-70 factor family. ECF subfamily.</text>
</comment>
<evidence type="ECO:0000256" key="3">
    <source>
        <dbReference type="ARBA" id="ARBA00023082"/>
    </source>
</evidence>
<keyword evidence="2" id="KW-0805">Transcription regulation</keyword>
<accession>A0A4V6S269</accession>
<dbReference type="InterPro" id="IPR036388">
    <property type="entry name" value="WH-like_DNA-bd_sf"/>
</dbReference>
<name>A0A4V6S269_9BACT</name>
<organism evidence="7 8">
    <name type="scientific">Neolewinella litorea</name>
    <dbReference type="NCBI Taxonomy" id="2562452"/>
    <lineage>
        <taxon>Bacteria</taxon>
        <taxon>Pseudomonadati</taxon>
        <taxon>Bacteroidota</taxon>
        <taxon>Saprospiria</taxon>
        <taxon>Saprospirales</taxon>
        <taxon>Lewinellaceae</taxon>
        <taxon>Neolewinella</taxon>
    </lineage>
</organism>
<keyword evidence="4" id="KW-0804">Transcription</keyword>
<protein>
    <submittedName>
        <fullName evidence="7">RNA polymerase sigma-70 factor</fullName>
    </submittedName>
</protein>